<dbReference type="PANTHER" id="PTHR42964">
    <property type="entry name" value="ENOYL-COA HYDRATASE"/>
    <property type="match status" value="1"/>
</dbReference>
<evidence type="ECO:0000313" key="7">
    <source>
        <dbReference type="EMBL" id="NEW36039.1"/>
    </source>
</evidence>
<sequence length="288" mass="31596">MTETAESRASSPASRELGTWKTVRATVENGIAWVVLNRPDKRNCMSPTLNDEMLDVLDTVSLDSEARVLVLTGAGEAFSAGMDLKEFFRDTDALSQVERDIVQRSAFEWQGPRLRKFPLPTIAMVNGYCFGGAFLPMSNCDIAVAADDATFGLSEVNWGIIPGGNVPLAVVHTMTPRAAMYYSITGETFDGRTAAATGLVTESVPRDNLRARVLEIAEMLKSKNTTIVRGTKETIRHLRSMGWTEGENYINAKFAEALFSDTEGGRAKGLRQFLDEKSIRPGLEAYRA</sequence>
<dbReference type="InterPro" id="IPR001753">
    <property type="entry name" value="Enoyl-CoA_hydra/iso"/>
</dbReference>
<organism evidence="7 8">
    <name type="scientific">Nocardia cyriacigeorgica</name>
    <dbReference type="NCBI Taxonomy" id="135487"/>
    <lineage>
        <taxon>Bacteria</taxon>
        <taxon>Bacillati</taxon>
        <taxon>Actinomycetota</taxon>
        <taxon>Actinomycetes</taxon>
        <taxon>Mycobacteriales</taxon>
        <taxon>Nocardiaceae</taxon>
        <taxon>Nocardia</taxon>
    </lineage>
</organism>
<protein>
    <submittedName>
        <fullName evidence="7">p-hydroxycinnamoyl CoA hydratase/lyase</fullName>
        <ecNumber evidence="7">4.1.2.41</ecNumber>
        <ecNumber evidence="7">4.2.1.101</ecNumber>
    </submittedName>
</protein>
<keyword evidence="7" id="KW-0456">Lyase</keyword>
<dbReference type="SUPFAM" id="SSF52096">
    <property type="entry name" value="ClpP/crotonase"/>
    <property type="match status" value="1"/>
</dbReference>
<dbReference type="CDD" id="cd06558">
    <property type="entry name" value="crotonase-like"/>
    <property type="match status" value="1"/>
</dbReference>
<dbReference type="GO" id="GO:0008300">
    <property type="term" value="P:isoprenoid catabolic process"/>
    <property type="evidence" value="ECO:0007669"/>
    <property type="project" value="TreeGrafter"/>
</dbReference>
<dbReference type="Proteomes" id="UP000471166">
    <property type="component" value="Unassembled WGS sequence"/>
</dbReference>
<dbReference type="NCBIfam" id="NF006588">
    <property type="entry name" value="PRK09120.1"/>
    <property type="match status" value="1"/>
</dbReference>
<evidence type="ECO:0000313" key="8">
    <source>
        <dbReference type="Proteomes" id="UP000471166"/>
    </source>
</evidence>
<keyword evidence="3" id="KW-0276">Fatty acid metabolism</keyword>
<keyword evidence="3" id="KW-0443">Lipid metabolism</keyword>
<gene>
    <name evidence="7" type="ORF">GV791_26230</name>
</gene>
<dbReference type="EC" id="4.2.1.101" evidence="7"/>
<dbReference type="Pfam" id="PF00378">
    <property type="entry name" value="ECH_1"/>
    <property type="match status" value="1"/>
</dbReference>
<dbReference type="RefSeq" id="WP_163847411.1">
    <property type="nucleotide sequence ID" value="NZ_JAAGVB010000060.1"/>
</dbReference>
<dbReference type="GO" id="GO:0004300">
    <property type="term" value="F:enoyl-CoA hydratase activity"/>
    <property type="evidence" value="ECO:0007669"/>
    <property type="project" value="UniProtKB-EC"/>
</dbReference>
<dbReference type="GO" id="GO:0006631">
    <property type="term" value="P:fatty acid metabolic process"/>
    <property type="evidence" value="ECO:0007669"/>
    <property type="project" value="UniProtKB-KW"/>
</dbReference>
<comment type="catalytic activity">
    <reaction evidence="4">
        <text>a (3S)-3-hydroxyacyl-CoA = a (2E)-enoyl-CoA + H2O</text>
        <dbReference type="Rhea" id="RHEA:16105"/>
        <dbReference type="ChEBI" id="CHEBI:15377"/>
        <dbReference type="ChEBI" id="CHEBI:57318"/>
        <dbReference type="ChEBI" id="CHEBI:58856"/>
        <dbReference type="EC" id="4.2.1.17"/>
    </reaction>
</comment>
<evidence type="ECO:0000256" key="1">
    <source>
        <dbReference type="ARBA" id="ARBA00002994"/>
    </source>
</evidence>
<proteinExistence type="inferred from homology"/>
<evidence type="ECO:0000256" key="4">
    <source>
        <dbReference type="ARBA" id="ARBA00023709"/>
    </source>
</evidence>
<accession>A0A6P1CU07</accession>
<dbReference type="InterPro" id="IPR051683">
    <property type="entry name" value="Enoyl-CoA_Hydratase/Isomerase"/>
</dbReference>
<evidence type="ECO:0000256" key="2">
    <source>
        <dbReference type="ARBA" id="ARBA00005254"/>
    </source>
</evidence>
<dbReference type="PANTHER" id="PTHR42964:SF1">
    <property type="entry name" value="POLYKETIDE BIOSYNTHESIS ENOYL-COA HYDRATASE PKSH-RELATED"/>
    <property type="match status" value="1"/>
</dbReference>
<comment type="catalytic activity">
    <reaction evidence="5">
        <text>a 4-saturated-(3S)-3-hydroxyacyl-CoA = a (3E)-enoyl-CoA + H2O</text>
        <dbReference type="Rhea" id="RHEA:20724"/>
        <dbReference type="ChEBI" id="CHEBI:15377"/>
        <dbReference type="ChEBI" id="CHEBI:58521"/>
        <dbReference type="ChEBI" id="CHEBI:137480"/>
        <dbReference type="EC" id="4.2.1.17"/>
    </reaction>
</comment>
<dbReference type="AlphaFoldDB" id="A0A6P1CU07"/>
<dbReference type="InterPro" id="IPR029045">
    <property type="entry name" value="ClpP/crotonase-like_dom_sf"/>
</dbReference>
<evidence type="ECO:0000256" key="3">
    <source>
        <dbReference type="ARBA" id="ARBA00022832"/>
    </source>
</evidence>
<dbReference type="EMBL" id="JAAGVB010000060">
    <property type="protein sequence ID" value="NEW36039.1"/>
    <property type="molecule type" value="Genomic_DNA"/>
</dbReference>
<dbReference type="PROSITE" id="PS00166">
    <property type="entry name" value="ENOYL_COA_HYDRATASE"/>
    <property type="match status" value="1"/>
</dbReference>
<evidence type="ECO:0000256" key="6">
    <source>
        <dbReference type="RuleBase" id="RU003707"/>
    </source>
</evidence>
<dbReference type="Gene3D" id="3.90.226.10">
    <property type="entry name" value="2-enoyl-CoA Hydratase, Chain A, domain 1"/>
    <property type="match status" value="1"/>
</dbReference>
<reference evidence="7 8" key="1">
    <citation type="submission" date="2020-01" db="EMBL/GenBank/DDBJ databases">
        <title>Genetics and antimicrobial susceptibilities of Nocardia species isolated from the soil; a comparison with species isolated from humans.</title>
        <authorList>
            <person name="Carrasco G."/>
            <person name="Monzon S."/>
            <person name="Sansegundo M."/>
            <person name="Garcia E."/>
            <person name="Garrido N."/>
            <person name="Medina M.J."/>
            <person name="Villalon P."/>
            <person name="Ramirez-Arocha A.C."/>
            <person name="Jimenez P."/>
            <person name="Cuesta I."/>
            <person name="Valdezate S."/>
        </authorList>
    </citation>
    <scope>NUCLEOTIDE SEQUENCE [LARGE SCALE GENOMIC DNA]</scope>
    <source>
        <strain evidence="7 8">CNM20110626</strain>
    </source>
</reference>
<name>A0A6P1CU07_9NOCA</name>
<dbReference type="EC" id="4.1.2.41" evidence="7"/>
<evidence type="ECO:0000256" key="5">
    <source>
        <dbReference type="ARBA" id="ARBA00023717"/>
    </source>
</evidence>
<comment type="function">
    <text evidence="1">Could possibly oxidize fatty acids using specific components.</text>
</comment>
<comment type="similarity">
    <text evidence="2 6">Belongs to the enoyl-CoA hydratase/isomerase family.</text>
</comment>
<comment type="caution">
    <text evidence="7">The sequence shown here is derived from an EMBL/GenBank/DDBJ whole genome shotgun (WGS) entry which is preliminary data.</text>
</comment>
<dbReference type="InterPro" id="IPR018376">
    <property type="entry name" value="Enoyl-CoA_hyd/isom_CS"/>
</dbReference>